<dbReference type="EMBL" id="MG654481">
    <property type="protein sequence ID" value="AWD33732.1"/>
    <property type="molecule type" value="Genomic_DNA"/>
</dbReference>
<keyword evidence="3" id="KW-1185">Reference proteome</keyword>
<reference evidence="2" key="1">
    <citation type="submission" date="2017-12" db="EMBL/GenBank/DDBJ databases">
        <title>Identification of novel polyomaviruses in members of multiple mammalian orders.</title>
        <authorList>
            <person name="Ehlers B."/>
            <person name="Walter C."/>
            <person name="Liebmann S."/>
            <person name="Richter D."/>
            <person name="Ulrich R.G."/>
            <person name="Leendertz F.H."/>
            <person name="Calvignac-Spencer S."/>
        </authorList>
    </citation>
    <scope>NUCLEOTIDE SEQUENCE [LARGE SCALE GENOMIC DNA]</scope>
    <source>
        <strain evidence="2">9780 PI225</strain>
    </source>
</reference>
<dbReference type="KEGG" id="vg:41702077"/>
<proteinExistence type="predicted"/>
<sequence>MEQVSGTNGGRTSMSRTCIVMKSSSHQMKTAPRRVPPRVRQHRQRLREAGPLPSSPKNLRTM</sequence>
<feature type="region of interest" description="Disordered" evidence="1">
    <location>
        <begin position="22"/>
        <end position="62"/>
    </location>
</feature>
<evidence type="ECO:0000313" key="3">
    <source>
        <dbReference type="Proteomes" id="UP000290434"/>
    </source>
</evidence>
<organism evidence="2">
    <name type="scientific">Potamochoerus porcus polyomavirus 1</name>
    <dbReference type="NCBI Taxonomy" id="2170410"/>
    <lineage>
        <taxon>Viruses</taxon>
        <taxon>Monodnaviria</taxon>
        <taxon>Shotokuvirae</taxon>
        <taxon>Cossaviricota</taxon>
        <taxon>Papovaviricetes</taxon>
        <taxon>Sepolyvirales</taxon>
        <taxon>Polyomaviridae</taxon>
        <taxon>Epsilonpolyomavirus</taxon>
        <taxon>Epsilonpolyomavirus poporcus</taxon>
    </lineage>
</organism>
<dbReference type="Proteomes" id="UP000290434">
    <property type="component" value="Segment"/>
</dbReference>
<feature type="compositionally biased region" description="Basic residues" evidence="1">
    <location>
        <begin position="31"/>
        <end position="45"/>
    </location>
</feature>
<accession>A0A2S1CJI5</accession>
<protein>
    <submittedName>
        <fullName evidence="2">Alto</fullName>
    </submittedName>
</protein>
<dbReference type="RefSeq" id="YP_009552733.1">
    <property type="nucleotide sequence ID" value="NC_040634.1"/>
</dbReference>
<gene>
    <name evidence="2" type="primary">Alto</name>
</gene>
<name>A0A2S1CJI5_9POLY</name>
<dbReference type="GeneID" id="41702077"/>
<evidence type="ECO:0000256" key="1">
    <source>
        <dbReference type="SAM" id="MobiDB-lite"/>
    </source>
</evidence>
<evidence type="ECO:0000313" key="2">
    <source>
        <dbReference type="EMBL" id="AWD33732.1"/>
    </source>
</evidence>